<organism evidence="1 2">
    <name type="scientific">Candidatus Chlamydia sanziniae</name>
    <dbReference type="NCBI Taxonomy" id="1806891"/>
    <lineage>
        <taxon>Bacteria</taxon>
        <taxon>Pseudomonadati</taxon>
        <taxon>Chlamydiota</taxon>
        <taxon>Chlamydiia</taxon>
        <taxon>Chlamydiales</taxon>
        <taxon>Chlamydiaceae</taxon>
        <taxon>Chlamydia/Chlamydophila group</taxon>
        <taxon>Chlamydia</taxon>
    </lineage>
</organism>
<evidence type="ECO:0000313" key="2">
    <source>
        <dbReference type="Proteomes" id="UP000078162"/>
    </source>
</evidence>
<gene>
    <name evidence="1" type="ORF">Cs308_0311</name>
</gene>
<proteinExistence type="predicted"/>
<reference evidence="1 2" key="1">
    <citation type="submission" date="2016-03" db="EMBL/GenBank/DDBJ databases">
        <title>Culture-independent genomics supports pathogen discovery for uncultivable bacteria within the genus Chlamydia.</title>
        <authorList>
            <person name="Taylor-Brown A."/>
            <person name="Bachmann N.L."/>
            <person name="Borel N."/>
            <person name="Polkinghorne A."/>
        </authorList>
    </citation>
    <scope>NUCLEOTIDE SEQUENCE [LARGE SCALE GENOMIC DNA]</scope>
    <source>
        <strain evidence="1 2">2742-308</strain>
    </source>
</reference>
<evidence type="ECO:0000313" key="1">
    <source>
        <dbReference type="EMBL" id="ANH78482.1"/>
    </source>
</evidence>
<dbReference type="AlphaFoldDB" id="A0A1A9HWL4"/>
<dbReference type="EMBL" id="CP014639">
    <property type="protein sequence ID" value="ANH78482.1"/>
    <property type="molecule type" value="Genomic_DNA"/>
</dbReference>
<name>A0A1A9HWL4_9CHLA</name>
<dbReference type="Proteomes" id="UP000078162">
    <property type="component" value="Chromosome"/>
</dbReference>
<dbReference type="KEGG" id="csaz:Cs308_0311"/>
<accession>A0A1A9HWL4</accession>
<dbReference type="PATRIC" id="fig|1806891.3.peg.302"/>
<sequence length="47" mass="5483">MTPVPKIPPTHSFNEKLKIQQVPPSKKFLLQERTSKHLEYGLPTRKL</sequence>
<protein>
    <submittedName>
        <fullName evidence="1">Uncharacterized protein</fullName>
    </submittedName>
</protein>
<keyword evidence="2" id="KW-1185">Reference proteome</keyword>